<evidence type="ECO:0000256" key="10">
    <source>
        <dbReference type="SAM" id="Coils"/>
    </source>
</evidence>
<keyword evidence="5" id="KW-1015">Disulfide bond</keyword>
<dbReference type="CDD" id="cd10809">
    <property type="entry name" value="GH38N_AMII_GMII_SfManIII_like"/>
    <property type="match status" value="1"/>
</dbReference>
<dbReference type="Pfam" id="PF07748">
    <property type="entry name" value="Glyco_hydro_38C"/>
    <property type="match status" value="1"/>
</dbReference>
<dbReference type="InterPro" id="IPR027291">
    <property type="entry name" value="Glyco_hydro_38_N_sf"/>
</dbReference>
<dbReference type="SUPFAM" id="SSF74650">
    <property type="entry name" value="Galactose mutarotase-like"/>
    <property type="match status" value="1"/>
</dbReference>
<comment type="catalytic activity">
    <reaction evidence="8">
        <text>N(4)-{beta-D-GlcNAc-(1-&gt;2)-alpha-D-Man-(1-&gt;3)-[alpha-D-Man-(1-&gt;3)-[alpha-D-Man-(1-&gt;6)]-alpha-D-Man-(1-&gt;6)]-beta-D-Man-(1-&gt;4)-beta-D-GlcNAc-(1-&gt;4)-beta-D-GlcNAc}-L-asparaginyl-[protein] + 2 H2O = 2 alpha-D-mannopyranose + an N(4)-{beta-D-GlcNAc-(1-&gt;2)-alpha-D-Man-(1-&gt;3)-[alpha-D-Man-(1-&gt;6)]-beta-D-Man-(1-&gt;4)-beta-D-GlcNAc-(1-&gt;4)-beta-D-GlcNAc}-L-asparaginyl-[protein]</text>
        <dbReference type="Rhea" id="RHEA:56052"/>
        <dbReference type="Rhea" id="RHEA-COMP:14368"/>
        <dbReference type="Rhea" id="RHEA-COMP:14369"/>
        <dbReference type="ChEBI" id="CHEBI:15377"/>
        <dbReference type="ChEBI" id="CHEBI:28729"/>
        <dbReference type="ChEBI" id="CHEBI:60615"/>
        <dbReference type="ChEBI" id="CHEBI:60625"/>
        <dbReference type="EC" id="3.2.1.114"/>
    </reaction>
</comment>
<evidence type="ECO:0000256" key="9">
    <source>
        <dbReference type="RuleBase" id="RU361199"/>
    </source>
</evidence>
<dbReference type="InterPro" id="IPR011013">
    <property type="entry name" value="Gal_mutarotase_sf_dom"/>
</dbReference>
<dbReference type="InterPro" id="IPR015341">
    <property type="entry name" value="Glyco_hydro_38_cen"/>
</dbReference>
<feature type="domain" description="Glycoside hydrolase family 38 central" evidence="12">
    <location>
        <begin position="571"/>
        <end position="653"/>
    </location>
</feature>
<evidence type="ECO:0000259" key="12">
    <source>
        <dbReference type="SMART" id="SM00872"/>
    </source>
</evidence>
<evidence type="ECO:0000256" key="6">
    <source>
        <dbReference type="ARBA" id="ARBA00023295"/>
    </source>
</evidence>
<dbReference type="GO" id="GO:0006491">
    <property type="term" value="P:N-glycan processing"/>
    <property type="evidence" value="ECO:0007669"/>
    <property type="project" value="TreeGrafter"/>
</dbReference>
<gene>
    <name evidence="13" type="ORF">NLS_LOCUS3981</name>
</gene>
<keyword evidence="3 9" id="KW-0378">Hydrolase</keyword>
<dbReference type="GO" id="GO:0004572">
    <property type="term" value="F:mannosyl-oligosaccharide 1,3-1,6-alpha-mannosidase activity"/>
    <property type="evidence" value="ECO:0007669"/>
    <property type="project" value="UniProtKB-EC"/>
</dbReference>
<dbReference type="FunFam" id="1.20.1270.50:FF:000001">
    <property type="entry name" value="Alpha-mannosidase"/>
    <property type="match status" value="1"/>
</dbReference>
<evidence type="ECO:0000256" key="11">
    <source>
        <dbReference type="SAM" id="Phobius"/>
    </source>
</evidence>
<dbReference type="SMART" id="SM00872">
    <property type="entry name" value="Alpha-mann_mid"/>
    <property type="match status" value="1"/>
</dbReference>
<reference evidence="13 14" key="1">
    <citation type="submission" date="2018-08" db="EMBL/GenBank/DDBJ databases">
        <authorList>
            <person name="Laetsch R D."/>
            <person name="Stevens L."/>
            <person name="Kumar S."/>
            <person name="Blaxter L. M."/>
        </authorList>
    </citation>
    <scope>NUCLEOTIDE SEQUENCE [LARGE SCALE GENOMIC DNA]</scope>
</reference>
<dbReference type="EMBL" id="UYRX01000235">
    <property type="protein sequence ID" value="VDK78178.1"/>
    <property type="molecule type" value="Genomic_DNA"/>
</dbReference>
<evidence type="ECO:0000256" key="8">
    <source>
        <dbReference type="ARBA" id="ARBA00093232"/>
    </source>
</evidence>
<evidence type="ECO:0000256" key="3">
    <source>
        <dbReference type="ARBA" id="ARBA00022801"/>
    </source>
</evidence>
<comment type="function">
    <text evidence="7">Catalyzes the first committed step in the biosynthesis of complex N-glycans. It controls conversion of high mannose to complex N-glycans; the final hydrolytic step in the N-glycan maturation pathway.</text>
</comment>
<dbReference type="InterPro" id="IPR050843">
    <property type="entry name" value="Glycosyl_Hydrlase_38"/>
</dbReference>
<comment type="similarity">
    <text evidence="1 9">Belongs to the glycosyl hydrolase 38 family.</text>
</comment>
<comment type="cofactor">
    <cofactor evidence="9">
        <name>Zn(2+)</name>
        <dbReference type="ChEBI" id="CHEBI:29105"/>
    </cofactor>
    <text evidence="9">Binds 1 zinc ion per subunit.</text>
</comment>
<dbReference type="Proteomes" id="UP000277928">
    <property type="component" value="Unassembled WGS sequence"/>
</dbReference>
<dbReference type="Gene3D" id="2.60.40.1180">
    <property type="entry name" value="Golgi alpha-mannosidase II"/>
    <property type="match status" value="1"/>
</dbReference>
<keyword evidence="14" id="KW-1185">Reference proteome</keyword>
<dbReference type="PANTHER" id="PTHR11607">
    <property type="entry name" value="ALPHA-MANNOSIDASE"/>
    <property type="match status" value="1"/>
</dbReference>
<dbReference type="GO" id="GO:0046872">
    <property type="term" value="F:metal ion binding"/>
    <property type="evidence" value="ECO:0007669"/>
    <property type="project" value="UniProtKB-KW"/>
</dbReference>
<evidence type="ECO:0000256" key="1">
    <source>
        <dbReference type="ARBA" id="ARBA00009792"/>
    </source>
</evidence>
<keyword evidence="4 9" id="KW-0862">Zinc</keyword>
<keyword evidence="11" id="KW-1133">Transmembrane helix</keyword>
<keyword evidence="10" id="KW-0175">Coiled coil</keyword>
<dbReference type="GO" id="GO:0006013">
    <property type="term" value="P:mannose metabolic process"/>
    <property type="evidence" value="ECO:0007669"/>
    <property type="project" value="InterPro"/>
</dbReference>
<sequence>MHGPKMYLTWSRLLAGVLSVSVFVCLILYNSLETQTYEHKRSYEHQEFELEKLEKQISLLENDAKRSGQLMHDVLQKVVEERKQLKSKTGEEMEGEEKGKEIVDEIAVGFLPLPKKAEQIQKEAHNAEKAAQQKAQDEQAMHGVIHPPQEPQKIVGNLNRIGGKVSIVKQFLDQISSVPPYNMCYAATSMAIPDEKSLQMLNVYSKLPFDDPDGGVWKQGYDIVYSQLSVLREKKLEVVVVPHSHNDPGWIRTFEEYYETQTRNILNNMLDYLQKMGEMRFVYAEISFFERWWAEIDEEKRELVKQLLKSQKLEILTGGWVMPDEANSHYYGLISQLMEGHEWIQNHIGEDYKPRNHWSIDPFGLSPTISYFMKLSNFSNGVLQRVHYSVKKYLAKRKELEFMWRQLWGNRDNSTDFFTHIMPFFAYDIPHTCGPDPKICCQFDFRRTAGSGMDCPWKLPAVDITENNVKERAALLYDQYRKKAQLFKTNVVLVPLGDDFRYDTEFEWNNQYENYMKLFTYMNAQKEWNVNARFGTLNDYFRLVHERLREDKNNLPVLFGDFFTYADRNDHYWSGYYTSRPFHKRFDRALQHYVRTAEILYSFVKMKGLEEGNAMRLFGLLVEARRWMSLFQHHDAVTGTSKDEVMADYGQKMFDAMKNSEEIILTAADFLLRGELLRNSSVVPSLLMEESRPTSESLPKKRVVMHGSEVILFNSLGSPRMETVCVHVSALNTVVVLASEPNVTLLQQIGPIFEFINNEWVIDSKLYELCFVSRVPALSFQKYLFKSGTQHDRAVIRSGFTGLQSSDFNVAPLGNFTFDNGLISAAFDPKTGHLASVSLKGGRNIPVKTSFVWYEARMKSPLPLKGSDNPPGAYIFLPNGPAEPLKIKQSFIAIQGLIMQKVLLSNNGNMTFTHVIKIPLLSPSIEIENTFHLDDVKNVELAMRLETGIDNGDEFFTDLNGYQMVKRRRFKQLPLQAHFFPMPSSSFIEDETLRMTLLCAQPSGVANLATGQMDIMLDRRLSQDDGRGLFSGVMDNRKTMSSFRLLFEVPSRNVQVNMKASVTAYHSPHTYGRMLSLLYPLLVLLRRPSEDYINNYKLMNIVFSCENTHLITLRTLAAPTIYRAHSANIHAPRNSYALVLHRFGTDCRFTTEQLETCNATINVKRLFVKTPLRVTETSLTMLYDHDGDVNDILLKPMEVRTFRLDYT</sequence>
<dbReference type="Gene3D" id="3.20.110.10">
    <property type="entry name" value="Glycoside hydrolase 38, N terminal domain"/>
    <property type="match status" value="1"/>
</dbReference>
<keyword evidence="2 9" id="KW-0479">Metal-binding</keyword>
<keyword evidence="11" id="KW-0812">Transmembrane</keyword>
<dbReference type="SUPFAM" id="SSF88688">
    <property type="entry name" value="Families 57/38 glycoside transferase middle domain"/>
    <property type="match status" value="1"/>
</dbReference>
<evidence type="ECO:0000313" key="13">
    <source>
        <dbReference type="EMBL" id="VDK78178.1"/>
    </source>
</evidence>
<proteinExistence type="inferred from homology"/>
<dbReference type="InterPro" id="IPR000602">
    <property type="entry name" value="Glyco_hydro_38_N"/>
</dbReference>
<dbReference type="EC" id="3.2.1.-" evidence="9"/>
<dbReference type="Gene3D" id="2.70.98.30">
    <property type="entry name" value="Golgi alpha-mannosidase II, domain 4"/>
    <property type="match status" value="1"/>
</dbReference>
<dbReference type="InterPro" id="IPR011330">
    <property type="entry name" value="Glyco_hydro/deAcase_b/a-brl"/>
</dbReference>
<evidence type="ECO:0000313" key="14">
    <source>
        <dbReference type="Proteomes" id="UP000277928"/>
    </source>
</evidence>
<dbReference type="FunFam" id="3.20.110.10:FF:000003">
    <property type="entry name" value="Alpha-mannosidase"/>
    <property type="match status" value="1"/>
</dbReference>
<dbReference type="GO" id="GO:0030246">
    <property type="term" value="F:carbohydrate binding"/>
    <property type="evidence" value="ECO:0007669"/>
    <property type="project" value="InterPro"/>
</dbReference>
<dbReference type="OrthoDB" id="10261055at2759"/>
<evidence type="ECO:0000256" key="5">
    <source>
        <dbReference type="ARBA" id="ARBA00023157"/>
    </source>
</evidence>
<dbReference type="SUPFAM" id="SSF88713">
    <property type="entry name" value="Glycoside hydrolase/deacetylase"/>
    <property type="match status" value="1"/>
</dbReference>
<dbReference type="InterPro" id="IPR037094">
    <property type="entry name" value="Glyco_hydro_38_cen_sf"/>
</dbReference>
<dbReference type="OMA" id="HPPRIAQ"/>
<dbReference type="STRING" id="42156.A0A3P6UGJ0"/>
<accession>A0A3P6UGJ0</accession>
<feature type="coiled-coil region" evidence="10">
    <location>
        <begin position="43"/>
        <end position="70"/>
    </location>
</feature>
<feature type="transmembrane region" description="Helical" evidence="11">
    <location>
        <begin position="12"/>
        <end position="32"/>
    </location>
</feature>
<dbReference type="InterPro" id="IPR028995">
    <property type="entry name" value="Glyco_hydro_57/38_cen_sf"/>
</dbReference>
<organism evidence="13 14">
    <name type="scientific">Litomosoides sigmodontis</name>
    <name type="common">Filarial nematode worm</name>
    <dbReference type="NCBI Taxonomy" id="42156"/>
    <lineage>
        <taxon>Eukaryota</taxon>
        <taxon>Metazoa</taxon>
        <taxon>Ecdysozoa</taxon>
        <taxon>Nematoda</taxon>
        <taxon>Chromadorea</taxon>
        <taxon>Rhabditida</taxon>
        <taxon>Spirurina</taxon>
        <taxon>Spiruromorpha</taxon>
        <taxon>Filarioidea</taxon>
        <taxon>Onchocercidae</taxon>
        <taxon>Litomosoides</taxon>
    </lineage>
</organism>
<dbReference type="PANTHER" id="PTHR11607:SF3">
    <property type="entry name" value="LYSOSOMAL ALPHA-MANNOSIDASE"/>
    <property type="match status" value="1"/>
</dbReference>
<keyword evidence="11" id="KW-0472">Membrane</keyword>
<keyword evidence="6 9" id="KW-0326">Glycosidase</keyword>
<evidence type="ECO:0000256" key="2">
    <source>
        <dbReference type="ARBA" id="ARBA00022723"/>
    </source>
</evidence>
<protein>
    <recommendedName>
        <fullName evidence="9">Alpha-mannosidase</fullName>
        <ecNumber evidence="9">3.2.1.-</ecNumber>
    </recommendedName>
</protein>
<dbReference type="InterPro" id="IPR013780">
    <property type="entry name" value="Glyco_hydro_b"/>
</dbReference>
<dbReference type="Pfam" id="PF01074">
    <property type="entry name" value="Glyco_hydro_38N"/>
    <property type="match status" value="1"/>
</dbReference>
<evidence type="ECO:0000256" key="7">
    <source>
        <dbReference type="ARBA" id="ARBA00059516"/>
    </source>
</evidence>
<evidence type="ECO:0000256" key="4">
    <source>
        <dbReference type="ARBA" id="ARBA00022833"/>
    </source>
</evidence>
<dbReference type="Pfam" id="PF09261">
    <property type="entry name" value="Alpha-mann_mid"/>
    <property type="match status" value="1"/>
</dbReference>
<dbReference type="InterPro" id="IPR011682">
    <property type="entry name" value="Glyco_hydro_38_C"/>
</dbReference>
<dbReference type="AlphaFoldDB" id="A0A3P6UGJ0"/>
<dbReference type="GO" id="GO:0000139">
    <property type="term" value="C:Golgi membrane"/>
    <property type="evidence" value="ECO:0007669"/>
    <property type="project" value="TreeGrafter"/>
</dbReference>
<dbReference type="Gene3D" id="1.20.1270.50">
    <property type="entry name" value="Glycoside hydrolase family 38, central domain"/>
    <property type="match status" value="1"/>
</dbReference>
<name>A0A3P6UGJ0_LITSI</name>